<evidence type="ECO:0000313" key="3">
    <source>
        <dbReference type="Proteomes" id="UP000020467"/>
    </source>
</evidence>
<keyword evidence="1" id="KW-0732">Signal</keyword>
<dbReference type="Proteomes" id="UP000020467">
    <property type="component" value="Unassembled WGS sequence"/>
</dbReference>
<reference evidence="2 3" key="1">
    <citation type="submission" date="2014-02" db="EMBL/GenBank/DDBJ databases">
        <title>The genome sequence of Colletotrichum fioriniae PJ7.</title>
        <authorList>
            <person name="Baroncelli R."/>
            <person name="Thon M.R."/>
        </authorList>
    </citation>
    <scope>NUCLEOTIDE SEQUENCE [LARGE SCALE GENOMIC DNA]</scope>
    <source>
        <strain evidence="2 3">PJ7</strain>
    </source>
</reference>
<dbReference type="AlphaFoldDB" id="A0A010PZN8"/>
<evidence type="ECO:0008006" key="4">
    <source>
        <dbReference type="Google" id="ProtNLM"/>
    </source>
</evidence>
<comment type="caution">
    <text evidence="2">The sequence shown here is derived from an EMBL/GenBank/DDBJ whole genome shotgun (WGS) entry which is preliminary data.</text>
</comment>
<dbReference type="EMBL" id="JARH01001094">
    <property type="protein sequence ID" value="EXF72967.1"/>
    <property type="molecule type" value="Genomic_DNA"/>
</dbReference>
<dbReference type="HOGENOM" id="CLU_1555123_0_0_1"/>
<name>A0A010PZN8_9PEZI</name>
<feature type="signal peptide" evidence="1">
    <location>
        <begin position="1"/>
        <end position="19"/>
    </location>
</feature>
<protein>
    <recommendedName>
        <fullName evidence="4">Secreted in xylem 11</fullName>
    </recommendedName>
</protein>
<proteinExistence type="predicted"/>
<accession>A0A010PZN8</accession>
<dbReference type="OrthoDB" id="4841712at2759"/>
<dbReference type="KEGG" id="cfj:CFIO01_04673"/>
<evidence type="ECO:0000256" key="1">
    <source>
        <dbReference type="SAM" id="SignalP"/>
    </source>
</evidence>
<dbReference type="eggNOG" id="ENOG502RI8H">
    <property type="taxonomic scope" value="Eukaryota"/>
</dbReference>
<keyword evidence="3" id="KW-1185">Reference proteome</keyword>
<feature type="chain" id="PRO_5001454546" description="Secreted in xylem 11" evidence="1">
    <location>
        <begin position="20"/>
        <end position="172"/>
    </location>
</feature>
<sequence>MLPSLTPLLLLAAAGTSQAISICCSSFAGNTCTKDQYNNHRQNVILNQIINVDGRNCVRKGAGPGAWTSKKDWSEWYDCQQWVGPEQHQIEVGECTLFCVKPSGILNKPFMSESVRPEATEANQEDHQVYGTGREEMCPGQARDGVLESSVALSKQIIHRVCGEESIENSAD</sequence>
<evidence type="ECO:0000313" key="2">
    <source>
        <dbReference type="EMBL" id="EXF72967.1"/>
    </source>
</evidence>
<organism evidence="2 3">
    <name type="scientific">Colletotrichum fioriniae PJ7</name>
    <dbReference type="NCBI Taxonomy" id="1445577"/>
    <lineage>
        <taxon>Eukaryota</taxon>
        <taxon>Fungi</taxon>
        <taxon>Dikarya</taxon>
        <taxon>Ascomycota</taxon>
        <taxon>Pezizomycotina</taxon>
        <taxon>Sordariomycetes</taxon>
        <taxon>Hypocreomycetidae</taxon>
        <taxon>Glomerellales</taxon>
        <taxon>Glomerellaceae</taxon>
        <taxon>Colletotrichum</taxon>
        <taxon>Colletotrichum acutatum species complex</taxon>
    </lineage>
</organism>
<gene>
    <name evidence="2" type="ORF">CFIO01_04673</name>
</gene>